<dbReference type="GO" id="GO:0016301">
    <property type="term" value="F:kinase activity"/>
    <property type="evidence" value="ECO:0007669"/>
    <property type="project" value="UniProtKB-KW"/>
</dbReference>
<evidence type="ECO:0000256" key="3">
    <source>
        <dbReference type="ARBA" id="ARBA00023012"/>
    </source>
</evidence>
<feature type="transmembrane region" description="Helical" evidence="5">
    <location>
        <begin position="166"/>
        <end position="184"/>
    </location>
</feature>
<evidence type="ECO:0000259" key="7">
    <source>
        <dbReference type="Pfam" id="PF04024"/>
    </source>
</evidence>
<feature type="domain" description="Histidine kinase/HSP90-like ATPase" evidence="6">
    <location>
        <begin position="377"/>
        <end position="466"/>
    </location>
</feature>
<evidence type="ECO:0000313" key="8">
    <source>
        <dbReference type="EMBL" id="MUH59970.1"/>
    </source>
</evidence>
<keyword evidence="9" id="KW-1185">Reference proteome</keyword>
<dbReference type="EMBL" id="WNLP01000006">
    <property type="protein sequence ID" value="MUH59970.1"/>
    <property type="molecule type" value="Genomic_DNA"/>
</dbReference>
<dbReference type="InterPro" id="IPR007168">
    <property type="entry name" value="Phageshock_PspC_N"/>
</dbReference>
<dbReference type="Gene3D" id="3.30.565.10">
    <property type="entry name" value="Histidine kinase-like ATPase, C-terminal domain"/>
    <property type="match status" value="1"/>
</dbReference>
<feature type="region of interest" description="Disordered" evidence="4">
    <location>
        <begin position="1"/>
        <end position="20"/>
    </location>
</feature>
<accession>A0A7K1J692</accession>
<feature type="region of interest" description="Disordered" evidence="4">
    <location>
        <begin position="468"/>
        <end position="487"/>
    </location>
</feature>
<name>A0A7K1J692_9BIFI</name>
<dbReference type="GO" id="GO:0000160">
    <property type="term" value="P:phosphorelay signal transduction system"/>
    <property type="evidence" value="ECO:0007669"/>
    <property type="project" value="UniProtKB-KW"/>
</dbReference>
<evidence type="ECO:0000256" key="1">
    <source>
        <dbReference type="ARBA" id="ARBA00022679"/>
    </source>
</evidence>
<dbReference type="PANTHER" id="PTHR24421:SF61">
    <property type="entry name" value="OXYGEN SENSOR HISTIDINE KINASE NREB"/>
    <property type="match status" value="1"/>
</dbReference>
<evidence type="ECO:0000259" key="6">
    <source>
        <dbReference type="Pfam" id="PF02518"/>
    </source>
</evidence>
<evidence type="ECO:0000256" key="2">
    <source>
        <dbReference type="ARBA" id="ARBA00022777"/>
    </source>
</evidence>
<keyword evidence="3" id="KW-0902">Two-component regulatory system</keyword>
<evidence type="ECO:0000256" key="5">
    <source>
        <dbReference type="SAM" id="Phobius"/>
    </source>
</evidence>
<gene>
    <name evidence="8" type="ORF">GSD1FS_1313</name>
</gene>
<feature type="transmembrane region" description="Helical" evidence="5">
    <location>
        <begin position="252"/>
        <end position="273"/>
    </location>
</feature>
<dbReference type="Pfam" id="PF04024">
    <property type="entry name" value="PspC"/>
    <property type="match status" value="1"/>
</dbReference>
<evidence type="ECO:0000256" key="4">
    <source>
        <dbReference type="SAM" id="MobiDB-lite"/>
    </source>
</evidence>
<keyword evidence="5" id="KW-0812">Transmembrane</keyword>
<keyword evidence="5" id="KW-0472">Membrane</keyword>
<feature type="transmembrane region" description="Helical" evidence="5">
    <location>
        <begin position="222"/>
        <end position="240"/>
    </location>
</feature>
<dbReference type="InterPro" id="IPR003594">
    <property type="entry name" value="HATPase_dom"/>
</dbReference>
<feature type="compositionally biased region" description="Low complexity" evidence="4">
    <location>
        <begin position="468"/>
        <end position="480"/>
    </location>
</feature>
<feature type="transmembrane region" description="Helical" evidence="5">
    <location>
        <begin position="59"/>
        <end position="86"/>
    </location>
</feature>
<dbReference type="Pfam" id="PF02518">
    <property type="entry name" value="HATPase_c"/>
    <property type="match status" value="1"/>
</dbReference>
<keyword evidence="2 8" id="KW-0418">Kinase</keyword>
<dbReference type="InterPro" id="IPR050482">
    <property type="entry name" value="Sensor_HK_TwoCompSys"/>
</dbReference>
<proteinExistence type="predicted"/>
<dbReference type="AlphaFoldDB" id="A0A7K1J692"/>
<keyword evidence="5" id="KW-1133">Transmembrane helix</keyword>
<comment type="caution">
    <text evidence="8">The sequence shown here is derived from an EMBL/GenBank/DDBJ whole genome shotgun (WGS) entry which is preliminary data.</text>
</comment>
<evidence type="ECO:0000313" key="9">
    <source>
        <dbReference type="Proteomes" id="UP000487882"/>
    </source>
</evidence>
<dbReference type="RefSeq" id="WP_155588868.1">
    <property type="nucleotide sequence ID" value="NZ_WNLP01000006.1"/>
</dbReference>
<organism evidence="8 9">
    <name type="scientific">Bifidobacterium canis</name>
    <dbReference type="NCBI Taxonomy" id="2610880"/>
    <lineage>
        <taxon>Bacteria</taxon>
        <taxon>Bacillati</taxon>
        <taxon>Actinomycetota</taxon>
        <taxon>Actinomycetes</taxon>
        <taxon>Bifidobacteriales</taxon>
        <taxon>Bifidobacteriaceae</taxon>
        <taxon>Bifidobacterium</taxon>
    </lineage>
</organism>
<protein>
    <submittedName>
        <fullName evidence="8">Histidine kinase</fullName>
    </submittedName>
</protein>
<keyword evidence="1" id="KW-0808">Transferase</keyword>
<reference evidence="8 9" key="1">
    <citation type="submission" date="2019-09" db="EMBL/GenBank/DDBJ databases">
        <title>Bifidobacterium canis sp. nov., isolated from the digestive tract of German Shepherd dog puppy.</title>
        <authorList>
            <person name="Bunesova V."/>
        </authorList>
    </citation>
    <scope>NUCLEOTIDE SEQUENCE [LARGE SCALE GENOMIC DNA]</scope>
    <source>
        <strain evidence="8 9">GSD1FS</strain>
    </source>
</reference>
<dbReference type="SUPFAM" id="SSF55874">
    <property type="entry name" value="ATPase domain of HSP90 chaperone/DNA topoisomerase II/histidine kinase"/>
    <property type="match status" value="1"/>
</dbReference>
<dbReference type="Proteomes" id="UP000487882">
    <property type="component" value="Unassembled WGS sequence"/>
</dbReference>
<feature type="domain" description="Phage shock protein PspC N-terminal" evidence="7">
    <location>
        <begin position="33"/>
        <end position="88"/>
    </location>
</feature>
<sequence length="487" mass="53159">MQSFESEPFGTQPEQDFEQPEQLAPPLLPAKLPLMRPKQGRMVAGVARGISLHLGVPVIWIRLCFVALTCWFGVGAFAYVALWILIPEGDPHQQAARLRALHTGRNSPLAKGNTPIDANGVPLFTQQTLDAEQNSWYDYTGLAQSQDSESMLGTAKRTLSNASKPAIIAAVGLALIAIAALMSFNERFAQSPYIPAMLCLLGVGIAWMNFHTRSAQVRATAIGEALIFVAFFVFVIQSSLQTGAVPLPRALLSGLALLLAAICAIIPWMLTLIRNIGKERALKEREEERADMTAHLHDGVLQTLALIQLHANDEQQVFTLARSQERELRNWLYQERTTSDRSVNAGLQDIAAQVEDTHGKPIDVVTVGDARPSAQTDALLDAAKQAMVNAVTHGGEPVSVYCEANANNVDLFVRDHGQGFDVNAIPKERLGIRESIIGRIKRRGGTVEIVSRPNWGTEVRMHMPLQAEPAAQQSSQATPANVAQKRQ</sequence>
<dbReference type="InterPro" id="IPR036890">
    <property type="entry name" value="HATPase_C_sf"/>
</dbReference>
<dbReference type="PANTHER" id="PTHR24421">
    <property type="entry name" value="NITRATE/NITRITE SENSOR PROTEIN NARX-RELATED"/>
    <property type="match status" value="1"/>
</dbReference>
<feature type="transmembrane region" description="Helical" evidence="5">
    <location>
        <begin position="190"/>
        <end position="210"/>
    </location>
</feature>